<dbReference type="InterPro" id="IPR029063">
    <property type="entry name" value="SAM-dependent_MTases_sf"/>
</dbReference>
<sequence>MKVSLHRIELDPYAIEDAIVADVRLDGHRVWSVEIPYSENGVISLEWPAPLRARLHGRTRVTVHDSVTGREIGGADARFGRSDDPVEIVDARGRWLAMTKWDRLGPVLEGRDDAVVDRLLQSASSLVEALEERGHEVYIVGGTLLGLVRDGRMLPHDDDVDLAFLCREDNPADIALVSFEMERSLRSLGYTVVRHSLAHLEVEFFNEQGEPDHYVDIFTGFFRDGLYCQPFALRGPEVGESDLVPTRRREIHGVELPEPANPEAWLAYAYGPGWRVPDPTFKFETPRWTRQRFESWFGVYNSGRVFWDKYYMERDVSTGFADAGSSIKRFLADVPSGARILDLGCGDGRWSVELAQAGHRVTGVDYSHEALRLARAHDVDRVVDFHYLNLNDRGALLEFGARMLETGDEWCIFAHHTAQSITKANRRTVFRFLELVLRGRGFADLTDYTTMSADYEHARPATWHLPTEWIEEEIAERRLRLGVIGRGRRQDGRRIRRTSQVRITAASHAAAEGKKDTR</sequence>
<feature type="domain" description="LicD/FKTN/FKRP nucleotidyltransferase" evidence="1">
    <location>
        <begin position="136"/>
        <end position="164"/>
    </location>
</feature>
<evidence type="ECO:0000313" key="4">
    <source>
        <dbReference type="Proteomes" id="UP000576969"/>
    </source>
</evidence>
<accession>A0A7Y9GR77</accession>
<evidence type="ECO:0000259" key="1">
    <source>
        <dbReference type="Pfam" id="PF04991"/>
    </source>
</evidence>
<gene>
    <name evidence="3" type="ORF">BJ991_003070</name>
</gene>
<keyword evidence="4" id="KW-1185">Reference proteome</keyword>
<evidence type="ECO:0000259" key="2">
    <source>
        <dbReference type="Pfam" id="PF13649"/>
    </source>
</evidence>
<name>A0A7Y9GR77_9MICO</name>
<dbReference type="Gene3D" id="3.40.50.150">
    <property type="entry name" value="Vaccinia Virus protein VP39"/>
    <property type="match status" value="1"/>
</dbReference>
<dbReference type="Pfam" id="PF13649">
    <property type="entry name" value="Methyltransf_25"/>
    <property type="match status" value="1"/>
</dbReference>
<dbReference type="PANTHER" id="PTHR13627:SF31">
    <property type="entry name" value="RIBITOL 5-PHOSPHATE TRANSFERASE FKRP"/>
    <property type="match status" value="1"/>
</dbReference>
<evidence type="ECO:0000313" key="3">
    <source>
        <dbReference type="EMBL" id="NYE21042.1"/>
    </source>
</evidence>
<dbReference type="CDD" id="cd02440">
    <property type="entry name" value="AdoMet_MTases"/>
    <property type="match status" value="1"/>
</dbReference>
<comment type="caution">
    <text evidence="3">The sequence shown here is derived from an EMBL/GenBank/DDBJ whole genome shotgun (WGS) entry which is preliminary data.</text>
</comment>
<dbReference type="PANTHER" id="PTHR13627">
    <property type="entry name" value="FUKUTIN RELATED PROTEIN"/>
    <property type="match status" value="1"/>
</dbReference>
<dbReference type="SUPFAM" id="SSF53335">
    <property type="entry name" value="S-adenosyl-L-methionine-dependent methyltransferases"/>
    <property type="match status" value="1"/>
</dbReference>
<reference evidence="3 4" key="1">
    <citation type="submission" date="2020-07" db="EMBL/GenBank/DDBJ databases">
        <title>Sequencing the genomes of 1000 actinobacteria strains.</title>
        <authorList>
            <person name="Klenk H.-P."/>
        </authorList>
    </citation>
    <scope>NUCLEOTIDE SEQUENCE [LARGE SCALE GENOMIC DNA]</scope>
    <source>
        <strain evidence="3 4">DSM 24662</strain>
    </source>
</reference>
<organism evidence="3 4">
    <name type="scientific">Microbacterium immunditiarum</name>
    <dbReference type="NCBI Taxonomy" id="337480"/>
    <lineage>
        <taxon>Bacteria</taxon>
        <taxon>Bacillati</taxon>
        <taxon>Actinomycetota</taxon>
        <taxon>Actinomycetes</taxon>
        <taxon>Micrococcales</taxon>
        <taxon>Microbacteriaceae</taxon>
        <taxon>Microbacterium</taxon>
    </lineage>
</organism>
<dbReference type="GO" id="GO:0009100">
    <property type="term" value="P:glycoprotein metabolic process"/>
    <property type="evidence" value="ECO:0007669"/>
    <property type="project" value="UniProtKB-ARBA"/>
</dbReference>
<dbReference type="RefSeq" id="WP_179491414.1">
    <property type="nucleotide sequence ID" value="NZ_JACCBV010000001.1"/>
</dbReference>
<dbReference type="InterPro" id="IPR041698">
    <property type="entry name" value="Methyltransf_25"/>
</dbReference>
<evidence type="ECO:0008006" key="5">
    <source>
        <dbReference type="Google" id="ProtNLM"/>
    </source>
</evidence>
<proteinExistence type="predicted"/>
<protein>
    <recommendedName>
        <fullName evidence="5">Methyltransferase domain-containing protein</fullName>
    </recommendedName>
</protein>
<dbReference type="InterPro" id="IPR007074">
    <property type="entry name" value="LicD/FKTN/FKRP_NTP_transf"/>
</dbReference>
<dbReference type="EMBL" id="JACCBV010000001">
    <property type="protein sequence ID" value="NYE21042.1"/>
    <property type="molecule type" value="Genomic_DNA"/>
</dbReference>
<dbReference type="InterPro" id="IPR052613">
    <property type="entry name" value="LicD_transferase"/>
</dbReference>
<feature type="domain" description="Methyltransferase" evidence="2">
    <location>
        <begin position="340"/>
        <end position="384"/>
    </location>
</feature>
<dbReference type="AlphaFoldDB" id="A0A7Y9GR77"/>
<dbReference type="Pfam" id="PF04991">
    <property type="entry name" value="LicD"/>
    <property type="match status" value="1"/>
</dbReference>
<dbReference type="Proteomes" id="UP000576969">
    <property type="component" value="Unassembled WGS sequence"/>
</dbReference>